<reference evidence="3" key="1">
    <citation type="journal article" date="2019" name="Curr. Biol.">
        <title>Genome Sequence of Striga asiatica Provides Insight into the Evolution of Plant Parasitism.</title>
        <authorList>
            <person name="Yoshida S."/>
            <person name="Kim S."/>
            <person name="Wafula E.K."/>
            <person name="Tanskanen J."/>
            <person name="Kim Y.M."/>
            <person name="Honaas L."/>
            <person name="Yang Z."/>
            <person name="Spallek T."/>
            <person name="Conn C.E."/>
            <person name="Ichihashi Y."/>
            <person name="Cheong K."/>
            <person name="Cui S."/>
            <person name="Der J.P."/>
            <person name="Gundlach H."/>
            <person name="Jiao Y."/>
            <person name="Hori C."/>
            <person name="Ishida J.K."/>
            <person name="Kasahara H."/>
            <person name="Kiba T."/>
            <person name="Kim M.S."/>
            <person name="Koo N."/>
            <person name="Laohavisit A."/>
            <person name="Lee Y.H."/>
            <person name="Lumba S."/>
            <person name="McCourt P."/>
            <person name="Mortimer J.C."/>
            <person name="Mutuku J.M."/>
            <person name="Nomura T."/>
            <person name="Sasaki-Sekimoto Y."/>
            <person name="Seto Y."/>
            <person name="Wang Y."/>
            <person name="Wakatake T."/>
            <person name="Sakakibara H."/>
            <person name="Demura T."/>
            <person name="Yamaguchi S."/>
            <person name="Yoneyama K."/>
            <person name="Manabe R.I."/>
            <person name="Nelson D.C."/>
            <person name="Schulman A.H."/>
            <person name="Timko M.P."/>
            <person name="dePamphilis C.W."/>
            <person name="Choi D."/>
            <person name="Shirasu K."/>
        </authorList>
    </citation>
    <scope>NUCLEOTIDE SEQUENCE [LARGE SCALE GENOMIC DNA]</scope>
    <source>
        <strain evidence="3">cv. UVA1</strain>
    </source>
</reference>
<name>A0A5A7PND7_STRAF</name>
<dbReference type="InterPro" id="IPR016138">
    <property type="entry name" value="Ribosome_inactivat_prot_sub1"/>
</dbReference>
<organism evidence="2 3">
    <name type="scientific">Striga asiatica</name>
    <name type="common">Asiatic witchweed</name>
    <name type="synonym">Buchnera asiatica</name>
    <dbReference type="NCBI Taxonomy" id="4170"/>
    <lineage>
        <taxon>Eukaryota</taxon>
        <taxon>Viridiplantae</taxon>
        <taxon>Streptophyta</taxon>
        <taxon>Embryophyta</taxon>
        <taxon>Tracheophyta</taxon>
        <taxon>Spermatophyta</taxon>
        <taxon>Magnoliopsida</taxon>
        <taxon>eudicotyledons</taxon>
        <taxon>Gunneridae</taxon>
        <taxon>Pentapetalae</taxon>
        <taxon>asterids</taxon>
        <taxon>lamiids</taxon>
        <taxon>Lamiales</taxon>
        <taxon>Orobanchaceae</taxon>
        <taxon>Buchnereae</taxon>
        <taxon>Striga</taxon>
    </lineage>
</organism>
<keyword evidence="1" id="KW-0812">Transmembrane</keyword>
<dbReference type="InterPro" id="IPR017989">
    <property type="entry name" value="Ribosome_inactivat_1/2"/>
</dbReference>
<dbReference type="InterPro" id="IPR001574">
    <property type="entry name" value="Ribosome_inactivat_prot"/>
</dbReference>
<dbReference type="GO" id="GO:0017148">
    <property type="term" value="P:negative regulation of translation"/>
    <property type="evidence" value="ECO:0007669"/>
    <property type="project" value="InterPro"/>
</dbReference>
<keyword evidence="2" id="KW-0326">Glycosidase</keyword>
<dbReference type="SUPFAM" id="SSF56371">
    <property type="entry name" value="Ribosome inactivating proteins (RIP)"/>
    <property type="match status" value="1"/>
</dbReference>
<feature type="non-terminal residue" evidence="2">
    <location>
        <position position="150"/>
    </location>
</feature>
<dbReference type="EMBL" id="BKCP01004872">
    <property type="protein sequence ID" value="GER34290.1"/>
    <property type="molecule type" value="Genomic_DNA"/>
</dbReference>
<protein>
    <submittedName>
        <fullName evidence="2">rRNA N-glycosidase</fullName>
    </submittedName>
</protein>
<dbReference type="GO" id="GO:0030598">
    <property type="term" value="F:rRNA N-glycosylase activity"/>
    <property type="evidence" value="ECO:0007669"/>
    <property type="project" value="InterPro"/>
</dbReference>
<dbReference type="InterPro" id="IPR036041">
    <property type="entry name" value="Ribosome-inact_prot_sf"/>
</dbReference>
<sequence length="150" mass="17306">MGVLCPQPPNPNDLSNFFLIRLFNGEIHETSNVEVCLVARKSDLYLVGFKGLSIALSKTYFLKMVVMVCMILYSTTFFSLHRIFFLKVDKGNVVNGRTRIELGITKMHYSITKLYFLPQSRVERDKIVSKVFLVYVQMISEPLRLNPLYS</sequence>
<keyword evidence="1" id="KW-1133">Transmembrane helix</keyword>
<dbReference type="Proteomes" id="UP000325081">
    <property type="component" value="Unassembled WGS sequence"/>
</dbReference>
<feature type="transmembrane region" description="Helical" evidence="1">
    <location>
        <begin position="60"/>
        <end position="80"/>
    </location>
</feature>
<evidence type="ECO:0000313" key="2">
    <source>
        <dbReference type="EMBL" id="GER34290.1"/>
    </source>
</evidence>
<keyword evidence="1" id="KW-0472">Membrane</keyword>
<evidence type="ECO:0000313" key="3">
    <source>
        <dbReference type="Proteomes" id="UP000325081"/>
    </source>
</evidence>
<dbReference type="Gene3D" id="3.40.420.10">
    <property type="entry name" value="Ricin (A subunit), domain 1"/>
    <property type="match status" value="1"/>
</dbReference>
<proteinExistence type="predicted"/>
<keyword evidence="2" id="KW-0378">Hydrolase</keyword>
<accession>A0A5A7PND7</accession>
<dbReference type="PRINTS" id="PR00396">
    <property type="entry name" value="SHIGARICIN"/>
</dbReference>
<gene>
    <name evidence="2" type="ORF">STAS_10502</name>
</gene>
<dbReference type="AlphaFoldDB" id="A0A5A7PND7"/>
<comment type="caution">
    <text evidence="2">The sequence shown here is derived from an EMBL/GenBank/DDBJ whole genome shotgun (WGS) entry which is preliminary data.</text>
</comment>
<evidence type="ECO:0000256" key="1">
    <source>
        <dbReference type="SAM" id="Phobius"/>
    </source>
</evidence>
<keyword evidence="3" id="KW-1185">Reference proteome</keyword>
<dbReference type="Pfam" id="PF00161">
    <property type="entry name" value="RIP"/>
    <property type="match status" value="1"/>
</dbReference>